<evidence type="ECO:0000313" key="2">
    <source>
        <dbReference type="Proteomes" id="UP000002173"/>
    </source>
</evidence>
<comment type="caution">
    <text evidence="1">The sequence shown here is derived from an EMBL/GenBank/DDBJ whole genome shotgun (WGS) entry which is preliminary data.</text>
</comment>
<dbReference type="KEGG" id="bbo:BBOV_III002390"/>
<keyword evidence="2" id="KW-1185">Reference proteome</keyword>
<dbReference type="InParanoid" id="A7AMM1"/>
<dbReference type="Proteomes" id="UP000002173">
    <property type="component" value="Chromosome 3"/>
</dbReference>
<evidence type="ECO:0008006" key="3">
    <source>
        <dbReference type="Google" id="ProtNLM"/>
    </source>
</evidence>
<dbReference type="STRING" id="5865.A7AMM1"/>
<protein>
    <recommendedName>
        <fullName evidence="3">RAP domain-containing protein</fullName>
    </recommendedName>
</protein>
<accession>A7AMM1</accession>
<proteinExistence type="predicted"/>
<dbReference type="eggNOG" id="ENOG502QX0C">
    <property type="taxonomic scope" value="Eukaryota"/>
</dbReference>
<dbReference type="OMA" id="YSEECQM"/>
<evidence type="ECO:0000313" key="1">
    <source>
        <dbReference type="EMBL" id="EDO07805.1"/>
    </source>
</evidence>
<sequence>MCHLDNNLNWIHAGKTVDMCVNGDDNATVASKLEALGNLKKYPQNASQKEIEHYIDRNMKILRSIIPLINDCTRDFKHTYLMNNPFIKYMISIVVNQCKVLDTEPLELALELLKALEDAATHHAQLSLITALRKKNGTYKSCLHYCNHLLLLLENTPKKGNVEVCGLVNELLIDGLVKGIDSQVVDTVLSIIYLMNQINTEGAISVYTCLYMEELKKQIFTFDTKTLLNILQFMYRCAYCEDGLYTSTMEALLYKYEFMVHEEKSMLLLLLPYLKHIYLMTTPSISSNIYSEECQMLNTMLRSEFETHIDLMPHNDMINHCLALSLIFKQNSVIRKILVKNIESDMVHSLDGTTFLKLLSCCNTLYINSSAVNISRLFSKIAQKKLASCSGPQLLHGFKCLTQIVARRHRKYLVPLVNDVLEKNKSNCSAIIEVLHLYVSLNMQRYNMTILETGFMLLFPHVSAAMVQSGNTEKLGALALNSDVDFNGSDLPNVVKTTDGLLSVMCLQDKTSEQIDHRCFEQISPAVIYIDKSDSVTEVIPLKGLIKLLQCLTKIELELSYVLTLFSIIQTSIEKQIRYKSDVGFHDLADIIKCLTTSRVVYAKLANGILDRILHCAERLDDPEVAAVMLRFIEFTNNAEYSAKLAQPLFDFCLRKPTAVLMDVLEYQRYKRPLFYAAYMELMQPQSTSVPDGFGGMVKYGLVMGNNANSFPINHKLPHSQAGKRRQILSDWLSKRFEGYAFEEHWMIDNITVDFFYPDIRTVVHILRAQDCFHDGIKCHLKSEMWLFCEILKLKQIRVILVPERCLNQLLSTLK</sequence>
<reference evidence="1 2" key="1">
    <citation type="journal article" date="2007" name="PLoS Pathog.">
        <title>Genome sequence of Babesia bovis and comparative analysis of apicomplexan hemoprotozoa.</title>
        <authorList>
            <person name="Brayton K.A."/>
            <person name="Lau A.O.T."/>
            <person name="Herndon D.R."/>
            <person name="Hannick L."/>
            <person name="Kappmeyer L.S."/>
            <person name="Berens S.J."/>
            <person name="Bidwell S.L."/>
            <person name="Brown W.C."/>
            <person name="Crabtree J."/>
            <person name="Fadrosh D."/>
            <person name="Feldblum T."/>
            <person name="Forberger H.A."/>
            <person name="Haas B.J."/>
            <person name="Howell J.M."/>
            <person name="Khouri H."/>
            <person name="Koo H."/>
            <person name="Mann D.J."/>
            <person name="Norimine J."/>
            <person name="Paulsen I.T."/>
            <person name="Radune D."/>
            <person name="Ren Q."/>
            <person name="Smith R.K. Jr."/>
            <person name="Suarez C.E."/>
            <person name="White O."/>
            <person name="Wortman J.R."/>
            <person name="Knowles D.P. Jr."/>
            <person name="McElwain T.F."/>
            <person name="Nene V.M."/>
        </authorList>
    </citation>
    <scope>NUCLEOTIDE SEQUENCE [LARGE SCALE GENOMIC DNA]</scope>
    <source>
        <strain evidence="1">T2Bo</strain>
    </source>
</reference>
<name>A7AMM1_BABBO</name>
<dbReference type="VEuPathDB" id="PiroplasmaDB:BBOV_III002390"/>
<gene>
    <name evidence="1" type="ORF">BBOV_III002390</name>
</gene>
<dbReference type="AlphaFoldDB" id="A7AMM1"/>
<dbReference type="GeneID" id="5479619"/>
<dbReference type="EMBL" id="AAXT01000001">
    <property type="protein sequence ID" value="EDO07805.1"/>
    <property type="molecule type" value="Genomic_DNA"/>
</dbReference>
<organism evidence="1 2">
    <name type="scientific">Babesia bovis</name>
    <dbReference type="NCBI Taxonomy" id="5865"/>
    <lineage>
        <taxon>Eukaryota</taxon>
        <taxon>Sar</taxon>
        <taxon>Alveolata</taxon>
        <taxon>Apicomplexa</taxon>
        <taxon>Aconoidasida</taxon>
        <taxon>Piroplasmida</taxon>
        <taxon>Babesiidae</taxon>
        <taxon>Babesia</taxon>
    </lineage>
</organism>